<accession>A0A7W6GMZ0</accession>
<feature type="domain" description="TadE-like" evidence="2">
    <location>
        <begin position="20"/>
        <end position="61"/>
    </location>
</feature>
<evidence type="ECO:0000313" key="4">
    <source>
        <dbReference type="Proteomes" id="UP000552757"/>
    </source>
</evidence>
<dbReference type="RefSeq" id="WP_183953941.1">
    <property type="nucleotide sequence ID" value="NZ_JACIEB010000001.1"/>
</dbReference>
<keyword evidence="1" id="KW-0472">Membrane</keyword>
<proteinExistence type="predicted"/>
<comment type="caution">
    <text evidence="3">The sequence shown here is derived from an EMBL/GenBank/DDBJ whole genome shotgun (WGS) entry which is preliminary data.</text>
</comment>
<dbReference type="EMBL" id="JACIEB010000001">
    <property type="protein sequence ID" value="MBB3980972.1"/>
    <property type="molecule type" value="Genomic_DNA"/>
</dbReference>
<keyword evidence="4" id="KW-1185">Reference proteome</keyword>
<evidence type="ECO:0000259" key="2">
    <source>
        <dbReference type="Pfam" id="PF07811"/>
    </source>
</evidence>
<reference evidence="3 4" key="1">
    <citation type="submission" date="2020-08" db="EMBL/GenBank/DDBJ databases">
        <title>Genomic Encyclopedia of Type Strains, Phase IV (KMG-IV): sequencing the most valuable type-strain genomes for metagenomic binning, comparative biology and taxonomic classification.</title>
        <authorList>
            <person name="Goeker M."/>
        </authorList>
    </citation>
    <scope>NUCLEOTIDE SEQUENCE [LARGE SCALE GENOMIC DNA]</scope>
    <source>
        <strain evidence="3 4">DSM 29348</strain>
    </source>
</reference>
<organism evidence="3 4">
    <name type="scientific">Sphingobium fontiphilum</name>
    <dbReference type="NCBI Taxonomy" id="944425"/>
    <lineage>
        <taxon>Bacteria</taxon>
        <taxon>Pseudomonadati</taxon>
        <taxon>Pseudomonadota</taxon>
        <taxon>Alphaproteobacteria</taxon>
        <taxon>Sphingomonadales</taxon>
        <taxon>Sphingomonadaceae</taxon>
        <taxon>Sphingobium</taxon>
    </lineage>
</organism>
<name>A0A7W6GMZ0_9SPHN</name>
<evidence type="ECO:0000313" key="3">
    <source>
        <dbReference type="EMBL" id="MBB3980972.1"/>
    </source>
</evidence>
<dbReference type="Proteomes" id="UP000552757">
    <property type="component" value="Unassembled WGS sequence"/>
</dbReference>
<keyword evidence="1" id="KW-1133">Transmembrane helix</keyword>
<protein>
    <submittedName>
        <fullName evidence="3">Flp pilus assembly protein TadG</fullName>
    </submittedName>
</protein>
<keyword evidence="1" id="KW-0812">Transmembrane</keyword>
<dbReference type="AlphaFoldDB" id="A0A7W6GMZ0"/>
<dbReference type="Pfam" id="PF07811">
    <property type="entry name" value="TadE"/>
    <property type="match status" value="1"/>
</dbReference>
<evidence type="ECO:0000256" key="1">
    <source>
        <dbReference type="SAM" id="Phobius"/>
    </source>
</evidence>
<sequence>MKRLFARGAGRIGIGRDQRGMAVVEFAVVLPFVVLVTMGAAELTNYTTTKMRISQLALMVADNASRIGTGTVLSNKTISEKQINDLLTGAGLQGGKLDLFTHGRVIIRSIQPGSTSGKYVVKWNRCRGLKTYTATTYPMASTTERNTGSTNVFKVTPPSNGAVMFVEITYNYQPLIGSRFINISEIKEVAAMTVRDNRDYTGGTDGIYNTEGVTASSCSTYSAT</sequence>
<gene>
    <name evidence="3" type="ORF">GGR44_000603</name>
</gene>
<feature type="transmembrane region" description="Helical" evidence="1">
    <location>
        <begin position="21"/>
        <end position="41"/>
    </location>
</feature>
<dbReference type="InterPro" id="IPR012495">
    <property type="entry name" value="TadE-like_dom"/>
</dbReference>